<dbReference type="InterPro" id="IPR019267">
    <property type="entry name" value="CRISPR-assoc_Cas6_C"/>
</dbReference>
<dbReference type="Proteomes" id="UP000663651">
    <property type="component" value="Chromosome"/>
</dbReference>
<accession>A0ABX7Q3K8</accession>
<dbReference type="EMBL" id="CP071382">
    <property type="protein sequence ID" value="QSV45610.1"/>
    <property type="molecule type" value="Genomic_DNA"/>
</dbReference>
<feature type="domain" description="CRISPR-associated protein Cas6 C-terminal" evidence="1">
    <location>
        <begin position="185"/>
        <end position="301"/>
    </location>
</feature>
<organism evidence="2 3">
    <name type="scientific">Geobacter benzoatilyticus</name>
    <dbReference type="NCBI Taxonomy" id="2815309"/>
    <lineage>
        <taxon>Bacteria</taxon>
        <taxon>Pseudomonadati</taxon>
        <taxon>Thermodesulfobacteriota</taxon>
        <taxon>Desulfuromonadia</taxon>
        <taxon>Geobacterales</taxon>
        <taxon>Geobacteraceae</taxon>
        <taxon>Geobacter</taxon>
    </lineage>
</organism>
<gene>
    <name evidence="2" type="primary">cas6</name>
    <name evidence="2" type="ORF">JZM60_16075</name>
</gene>
<sequence>MMVAVLRMTMRLNRDIADRYFLFRVRHDFQSAFRQITGCMSDACGLCVSREECPYRLIFAQELSADPAAVKRHQKPPLPFAFSFPVFPSPPNAGHDFVIRLSLAGTATRFVGEFVEALKFLFTIQPERNGSLMDLVRIDSLDYHDEPTLLWSKDGVVEALDAVTLLETDGLRDTRLMGYSGEMKLQLETPLKLMHEGRMMREFKFTQFMRTLIRRISSLAAYYSDDDLSMDFRWLSSLSESVVVLQNSTRWVEWGRGEGDGKLAGLTGDVKLKGIPDEFIPFLLLGEFLNLGKGAAFGLGRFSLSVDES</sequence>
<protein>
    <submittedName>
        <fullName evidence="2">CRISPR system precrRNA processing endoribonuclease RAMP protein Cas6</fullName>
    </submittedName>
</protein>
<evidence type="ECO:0000313" key="2">
    <source>
        <dbReference type="EMBL" id="QSV45610.1"/>
    </source>
</evidence>
<proteinExistence type="predicted"/>
<keyword evidence="3" id="KW-1185">Reference proteome</keyword>
<evidence type="ECO:0000313" key="3">
    <source>
        <dbReference type="Proteomes" id="UP000663651"/>
    </source>
</evidence>
<dbReference type="Pfam" id="PF10040">
    <property type="entry name" value="CRISPR_Cas6"/>
    <property type="match status" value="1"/>
</dbReference>
<dbReference type="Gene3D" id="3.30.70.1900">
    <property type="match status" value="1"/>
</dbReference>
<dbReference type="RefSeq" id="WP_207163403.1">
    <property type="nucleotide sequence ID" value="NZ_CP071382.1"/>
</dbReference>
<evidence type="ECO:0000259" key="1">
    <source>
        <dbReference type="Pfam" id="PF10040"/>
    </source>
</evidence>
<name>A0ABX7Q3K8_9BACT</name>
<reference evidence="2 3" key="1">
    <citation type="submission" date="2021-03" db="EMBL/GenBank/DDBJ databases">
        <title>Geobacter metallireducens gen. nov. sp. nov., a microorganism capable of coupling the complete oxidation of organic compounds to the reduction of iron and other metals.</title>
        <authorList>
            <person name="Li Y."/>
        </authorList>
    </citation>
    <scope>NUCLEOTIDE SEQUENCE [LARGE SCALE GENOMIC DNA]</scope>
    <source>
        <strain evidence="2 3">Jerry-YX</strain>
    </source>
</reference>